<evidence type="ECO:0000313" key="2">
    <source>
        <dbReference type="EMBL" id="PYC69034.1"/>
    </source>
</evidence>
<gene>
    <name evidence="2" type="ORF">C7C46_28370</name>
</gene>
<dbReference type="RefSeq" id="WP_110672794.1">
    <property type="nucleotide sequence ID" value="NZ_PYBW01000132.1"/>
</dbReference>
<name>A0A2V4N6B7_9ACTN</name>
<keyword evidence="3" id="KW-1185">Reference proteome</keyword>
<feature type="compositionally biased region" description="Acidic residues" evidence="1">
    <location>
        <begin position="40"/>
        <end position="49"/>
    </location>
</feature>
<dbReference type="EMBL" id="PYBW01000132">
    <property type="protein sequence ID" value="PYC69034.1"/>
    <property type="molecule type" value="Genomic_DNA"/>
</dbReference>
<organism evidence="2 3">
    <name type="scientific">Streptomyces tateyamensis</name>
    <dbReference type="NCBI Taxonomy" id="565073"/>
    <lineage>
        <taxon>Bacteria</taxon>
        <taxon>Bacillati</taxon>
        <taxon>Actinomycetota</taxon>
        <taxon>Actinomycetes</taxon>
        <taxon>Kitasatosporales</taxon>
        <taxon>Streptomycetaceae</taxon>
        <taxon>Streptomyces</taxon>
    </lineage>
</organism>
<evidence type="ECO:0000313" key="3">
    <source>
        <dbReference type="Proteomes" id="UP000248039"/>
    </source>
</evidence>
<reference evidence="2 3" key="1">
    <citation type="submission" date="2018-03" db="EMBL/GenBank/DDBJ databases">
        <title>Bioinformatic expansion and discovery of thiopeptide antibiotics.</title>
        <authorList>
            <person name="Schwalen C.J."/>
            <person name="Hudson G.A."/>
            <person name="Mitchell D.A."/>
        </authorList>
    </citation>
    <scope>NUCLEOTIDE SEQUENCE [LARGE SCALE GENOMIC DNA]</scope>
    <source>
        <strain evidence="2 3">ATCC 21389</strain>
    </source>
</reference>
<comment type="caution">
    <text evidence="2">The sequence shown here is derived from an EMBL/GenBank/DDBJ whole genome shotgun (WGS) entry which is preliminary data.</text>
</comment>
<dbReference type="AlphaFoldDB" id="A0A2V4N6B7"/>
<proteinExistence type="predicted"/>
<evidence type="ECO:0000256" key="1">
    <source>
        <dbReference type="SAM" id="MobiDB-lite"/>
    </source>
</evidence>
<dbReference type="Proteomes" id="UP000248039">
    <property type="component" value="Unassembled WGS sequence"/>
</dbReference>
<accession>A0A2V4N6B7</accession>
<feature type="region of interest" description="Disordered" evidence="1">
    <location>
        <begin position="1"/>
        <end position="62"/>
    </location>
</feature>
<protein>
    <submittedName>
        <fullName evidence="2">Uncharacterized protein</fullName>
    </submittedName>
</protein>
<sequence length="62" mass="6937">MATRENGTDDEPQVDQETREQSAEQRNITAPTPRDVREDGTDEDTEEDEQAPRPPAADTRAP</sequence>